<protein>
    <submittedName>
        <fullName evidence="3">Uncharacterized protein</fullName>
    </submittedName>
</protein>
<keyword evidence="1" id="KW-0175">Coiled coil</keyword>
<feature type="coiled-coil region" evidence="1">
    <location>
        <begin position="120"/>
        <end position="147"/>
    </location>
</feature>
<dbReference type="Proteomes" id="UP001185015">
    <property type="component" value="Unassembled WGS sequence"/>
</dbReference>
<evidence type="ECO:0000313" key="4">
    <source>
        <dbReference type="Proteomes" id="UP001185015"/>
    </source>
</evidence>
<reference evidence="3 4" key="1">
    <citation type="submission" date="2023-07" db="EMBL/GenBank/DDBJ databases">
        <title>Genomic Encyclopedia of Type Strains, Phase IV (KMG-IV): sequencing the most valuable type-strain genomes for metagenomic binning, comparative biology and taxonomic classification.</title>
        <authorList>
            <person name="Goeker M."/>
        </authorList>
    </citation>
    <scope>NUCLEOTIDE SEQUENCE [LARGE SCALE GENOMIC DNA]</scope>
    <source>
        <strain evidence="3 4">DSM 17273</strain>
    </source>
</reference>
<proteinExistence type="predicted"/>
<evidence type="ECO:0000313" key="3">
    <source>
        <dbReference type="EMBL" id="MDR6221929.1"/>
    </source>
</evidence>
<organism evidence="3 4">
    <name type="scientific">Methanococcoides alaskense</name>
    <dbReference type="NCBI Taxonomy" id="325778"/>
    <lineage>
        <taxon>Archaea</taxon>
        <taxon>Methanobacteriati</taxon>
        <taxon>Methanobacteriota</taxon>
        <taxon>Stenosarchaea group</taxon>
        <taxon>Methanomicrobia</taxon>
        <taxon>Methanosarcinales</taxon>
        <taxon>Methanosarcinaceae</taxon>
        <taxon>Methanococcoides</taxon>
    </lineage>
</organism>
<name>A0AA90Z6E4_9EURY</name>
<feature type="region of interest" description="Disordered" evidence="2">
    <location>
        <begin position="158"/>
        <end position="179"/>
    </location>
</feature>
<keyword evidence="4" id="KW-1185">Reference proteome</keyword>
<gene>
    <name evidence="3" type="ORF">J2750_000361</name>
</gene>
<comment type="caution">
    <text evidence="3">The sequence shown here is derived from an EMBL/GenBank/DDBJ whole genome shotgun (WGS) entry which is preliminary data.</text>
</comment>
<dbReference type="AlphaFoldDB" id="A0AA90Z6E4"/>
<dbReference type="EMBL" id="JAVDQI010000001">
    <property type="protein sequence ID" value="MDR6221929.1"/>
    <property type="molecule type" value="Genomic_DNA"/>
</dbReference>
<sequence length="302" mass="35184">MNKYCKQGYIQKEGRKPYYYSLTEKGKLHAHNPYICRERFANKLDVIVSKYGTDIGMDVAVKYLSGDDDAKLQIEEYLKSIQDDKPDVVETVQKVIEVMPVPQEIEPIDDEYGEVRVHSYEELLKGNELANSKITELNAEINRLRNQSLNMGLQMQKRTIAPKKPANAPPKSPERKDPSVDMIKRFNLINDWQKRYLKKIFFDNLGHFQPYIITGSSNVKELMMMKLKRNEIVIMDKRSASSMVNNRFCRELNAKEILEQAFHLEWQRDGTYIASEVPGVKAYRVMKRADYSKCSSLEKKRV</sequence>
<dbReference type="RefSeq" id="WP_270096265.1">
    <property type="nucleotide sequence ID" value="NZ_JAQFFK010000003.1"/>
</dbReference>
<evidence type="ECO:0000256" key="1">
    <source>
        <dbReference type="SAM" id="Coils"/>
    </source>
</evidence>
<evidence type="ECO:0000256" key="2">
    <source>
        <dbReference type="SAM" id="MobiDB-lite"/>
    </source>
</evidence>
<accession>A0AA90Z6E4</accession>